<reference evidence="1" key="1">
    <citation type="submission" date="2020-06" db="EMBL/GenBank/DDBJ databases">
        <title>Whole Genome Sequence of Bradyrhizobium sp. Strain 1S1.</title>
        <authorList>
            <person name="Bromfield E.S.P."/>
            <person name="Cloutier S."/>
        </authorList>
    </citation>
    <scope>NUCLEOTIDE SEQUENCE [LARGE SCALE GENOMIC DNA]</scope>
    <source>
        <strain evidence="1">1S1</strain>
    </source>
</reference>
<name>A0A974A3Q5_9BRAD</name>
<evidence type="ECO:0000313" key="1">
    <source>
        <dbReference type="EMBL" id="NVI46917.1"/>
    </source>
</evidence>
<dbReference type="RefSeq" id="WP_166206581.1">
    <property type="nucleotide sequence ID" value="NZ_CP088285.1"/>
</dbReference>
<dbReference type="Proteomes" id="UP001432046">
    <property type="component" value="Chromosome"/>
</dbReference>
<proteinExistence type="predicted"/>
<accession>A0A974A3Q5</accession>
<dbReference type="AlphaFoldDB" id="A0A974A3Q5"/>
<keyword evidence="3" id="KW-1185">Reference proteome</keyword>
<gene>
    <name evidence="1" type="ORF">HAP48_028945</name>
    <name evidence="2" type="ORF">WDK88_17230</name>
</gene>
<evidence type="ECO:0000313" key="3">
    <source>
        <dbReference type="Proteomes" id="UP001432046"/>
    </source>
</evidence>
<reference evidence="2" key="3">
    <citation type="submission" date="2024-03" db="EMBL/GenBank/DDBJ databases">
        <authorList>
            <person name="Bromfield E.S.P."/>
            <person name="Cloutier S."/>
        </authorList>
    </citation>
    <scope>NUCLEOTIDE SEQUENCE</scope>
    <source>
        <strain evidence="2">5S5</strain>
    </source>
</reference>
<organism evidence="1">
    <name type="scientific">Bradyrhizobium septentrionale</name>
    <dbReference type="NCBI Taxonomy" id="1404411"/>
    <lineage>
        <taxon>Bacteria</taxon>
        <taxon>Pseudomonadati</taxon>
        <taxon>Pseudomonadota</taxon>
        <taxon>Alphaproteobacteria</taxon>
        <taxon>Hyphomicrobiales</taxon>
        <taxon>Nitrobacteraceae</taxon>
        <taxon>Bradyrhizobium</taxon>
    </lineage>
</organism>
<sequence length="359" mass="40450">MGQSNSILKEGFFNKFLDRHQPIEVVSMGRVGASPSLLGPYFASRSFFRNAEFCIIDMCAIDYSLLSAGAIGLYDVVKWIEWIGHSAKKNGCEPIFVCIPVSTVELSRHLIANCISVFERNEWFYLDVRDCITHLLEDGTRRPENLYKDPSHPGVELSELIADSLKELISAIRAMPMIEVDRMFPITRFEVINLQDRLTASPANYKTSLIEFRGVRLERGKTYELKVGSISALSGMMLNSAACKGVLEIEGDRKFYKNLRLRAYHPTNFEVRLVPICKPLRDGGGAIALTIADGAPIESDTTFHSVKTPEDDLGFVEASEIIVERGYDLFTYRSRRPANGHMTRWTPKSANKLAQVIWE</sequence>
<reference evidence="2" key="2">
    <citation type="journal article" date="2021" name="Int. J. Syst. Evol. Microbiol.">
        <title>Bradyrhizobium septentrionale sp. nov. (sv. septentrionale) and Bradyrhizobium quebecense sp. nov. (sv. septentrionale) associated with legumes native to Canada possess rearranged symbiosis genes and numerous insertion sequences.</title>
        <authorList>
            <person name="Bromfield E.S.P."/>
            <person name="Cloutier S."/>
        </authorList>
    </citation>
    <scope>NUCLEOTIDE SEQUENCE</scope>
    <source>
        <strain evidence="2">5S5</strain>
    </source>
</reference>
<dbReference type="EMBL" id="CP147711">
    <property type="protein sequence ID" value="WXC83193.1"/>
    <property type="molecule type" value="Genomic_DNA"/>
</dbReference>
<protein>
    <submittedName>
        <fullName evidence="1">Uncharacterized protein</fullName>
    </submittedName>
</protein>
<dbReference type="EMBL" id="JAAOLE020000001">
    <property type="protein sequence ID" value="NVI46917.1"/>
    <property type="molecule type" value="Genomic_DNA"/>
</dbReference>
<evidence type="ECO:0000313" key="2">
    <source>
        <dbReference type="EMBL" id="WXC83193.1"/>
    </source>
</evidence>